<evidence type="ECO:0000313" key="2">
    <source>
        <dbReference type="Proteomes" id="UP001253637"/>
    </source>
</evidence>
<dbReference type="Pfam" id="PF04947">
    <property type="entry name" value="Pox_VLTF3"/>
    <property type="match status" value="1"/>
</dbReference>
<organism evidence="1 2">
    <name type="scientific">Pandoravirus japonicus</name>
    <dbReference type="NCBI Taxonomy" id="2823154"/>
    <lineage>
        <taxon>Viruses</taxon>
        <taxon>Pandoravirus</taxon>
    </lineage>
</organism>
<dbReference type="GO" id="GO:0046782">
    <property type="term" value="P:regulation of viral transcription"/>
    <property type="evidence" value="ECO:0007669"/>
    <property type="project" value="InterPro"/>
</dbReference>
<accession>A0A811BL42</accession>
<name>A0A811BL42_9VIRU</name>
<reference evidence="1" key="1">
    <citation type="submission" date="2021-04" db="EMBL/GenBank/DDBJ databases">
        <title>Draft Genome Sequence of Pandoravirus japonicus, Isolated from the Sabaishi River of Niigata, Japan.</title>
        <authorList>
            <person name="Hosokawa N."/>
            <person name="Takahashi H."/>
            <person name="Aoki K."/>
            <person name="Takemura M."/>
        </authorList>
    </citation>
    <scope>NUCLEOTIDE SEQUENCE</scope>
</reference>
<proteinExistence type="predicted"/>
<evidence type="ECO:0000313" key="1">
    <source>
        <dbReference type="EMBL" id="BCU02659.1"/>
    </source>
</evidence>
<dbReference type="InterPro" id="IPR007031">
    <property type="entry name" value="Poxvirus_VLTF3"/>
</dbReference>
<protein>
    <submittedName>
        <fullName evidence="1">Poxvirus late transcription factor VLTF3 like protein</fullName>
    </submittedName>
</protein>
<sequence length="257" mass="28436">MDIAISACLDRRVGRAPAHGKVPSATRASRWAYIQARHFEQRLDRLQGEVDKRVTDDMIDAVAAWHADHDMASSDGVTPRTVCRALASLSAKHLYDACAYIWCRVTGKPAPMNPAGKDRCLLMFASIQAACAKRKARIDPTRASGLPYDYVLYKFCQLLGWHEPLAFLSLPRLHSRLAVLEATWKGICHDLGWQHMPAPVTLCLRASMPSHIPPSPPIAPDNAHHLFCPVPSDTSLDGTTRALARVRLADEWHPPVA</sequence>
<dbReference type="Proteomes" id="UP001253637">
    <property type="component" value="Segment"/>
</dbReference>
<dbReference type="EMBL" id="LC625835">
    <property type="protein sequence ID" value="BCU02659.1"/>
    <property type="molecule type" value="Genomic_DNA"/>
</dbReference>